<name>A0A0V1AHC2_9BILA</name>
<feature type="compositionally biased region" description="Polar residues" evidence="1">
    <location>
        <begin position="127"/>
        <end position="140"/>
    </location>
</feature>
<comment type="caution">
    <text evidence="2">The sequence shown here is derived from an EMBL/GenBank/DDBJ whole genome shotgun (WGS) entry which is preliminary data.</text>
</comment>
<dbReference type="Proteomes" id="UP000054783">
    <property type="component" value="Unassembled WGS sequence"/>
</dbReference>
<gene>
    <name evidence="2" type="ORF">T12_15274</name>
</gene>
<protein>
    <submittedName>
        <fullName evidence="2">Uncharacterized protein</fullName>
    </submittedName>
</protein>
<accession>A0A0V1AHC2</accession>
<evidence type="ECO:0000313" key="3">
    <source>
        <dbReference type="Proteomes" id="UP000054783"/>
    </source>
</evidence>
<dbReference type="AlphaFoldDB" id="A0A0V1AHC2"/>
<organism evidence="2 3">
    <name type="scientific">Trichinella patagoniensis</name>
    <dbReference type="NCBI Taxonomy" id="990121"/>
    <lineage>
        <taxon>Eukaryota</taxon>
        <taxon>Metazoa</taxon>
        <taxon>Ecdysozoa</taxon>
        <taxon>Nematoda</taxon>
        <taxon>Enoplea</taxon>
        <taxon>Dorylaimia</taxon>
        <taxon>Trichinellida</taxon>
        <taxon>Trichinellidae</taxon>
        <taxon>Trichinella</taxon>
    </lineage>
</organism>
<feature type="region of interest" description="Disordered" evidence="1">
    <location>
        <begin position="88"/>
        <end position="158"/>
    </location>
</feature>
<evidence type="ECO:0000313" key="2">
    <source>
        <dbReference type="EMBL" id="KRY24030.1"/>
    </source>
</evidence>
<dbReference type="EMBL" id="JYDQ01000001">
    <property type="protein sequence ID" value="KRY24030.1"/>
    <property type="molecule type" value="Genomic_DNA"/>
</dbReference>
<sequence>MCEVFADLSTTAGIKVPEPDITSRSLGQARSLTPRAISAFVAKRRRAARTADDALQQASSTHTTSTTHMYAYALPYASSPNLLTITKMRKNKATVSRPVLEDQDGGKRGGTAGSNRTDDTDAEMNLQIDTGVSSFNNDRGSNPVEARNEPARESGSLH</sequence>
<reference evidence="2 3" key="1">
    <citation type="submission" date="2015-01" db="EMBL/GenBank/DDBJ databases">
        <title>Evolution of Trichinella species and genotypes.</title>
        <authorList>
            <person name="Korhonen P.K."/>
            <person name="Edoardo P."/>
            <person name="Giuseppe L.R."/>
            <person name="Gasser R.B."/>
        </authorList>
    </citation>
    <scope>NUCLEOTIDE SEQUENCE [LARGE SCALE GENOMIC DNA]</scope>
    <source>
        <strain evidence="2">ISS2496</strain>
    </source>
</reference>
<proteinExistence type="predicted"/>
<evidence type="ECO:0000256" key="1">
    <source>
        <dbReference type="SAM" id="MobiDB-lite"/>
    </source>
</evidence>
<keyword evidence="3" id="KW-1185">Reference proteome</keyword>